<dbReference type="EMBL" id="LCQW01000004">
    <property type="protein sequence ID" value="KKW24715.1"/>
    <property type="molecule type" value="Genomic_DNA"/>
</dbReference>
<evidence type="ECO:0000313" key="1">
    <source>
        <dbReference type="EMBL" id="KKW24715.1"/>
    </source>
</evidence>
<dbReference type="Proteomes" id="UP000034273">
    <property type="component" value="Unassembled WGS sequence"/>
</dbReference>
<dbReference type="SUPFAM" id="SSF56436">
    <property type="entry name" value="C-type lectin-like"/>
    <property type="match status" value="1"/>
</dbReference>
<protein>
    <submittedName>
        <fullName evidence="1">Uncharacterized protein</fullName>
    </submittedName>
</protein>
<gene>
    <name evidence="1" type="ORF">UY67_C0004G0033</name>
</gene>
<proteinExistence type="predicted"/>
<dbReference type="AlphaFoldDB" id="A0A0G1X1H3"/>
<evidence type="ECO:0000313" key="2">
    <source>
        <dbReference type="Proteomes" id="UP000034273"/>
    </source>
</evidence>
<dbReference type="InterPro" id="IPR016187">
    <property type="entry name" value="CTDL_fold"/>
</dbReference>
<organism evidence="1 2">
    <name type="scientific">Candidatus Kaiserbacteria bacterium GW2011_GWA2_52_12</name>
    <dbReference type="NCBI Taxonomy" id="1618671"/>
    <lineage>
        <taxon>Bacteria</taxon>
        <taxon>Candidatus Kaiseribacteriota</taxon>
    </lineage>
</organism>
<name>A0A0G1X1H3_9BACT</name>
<reference evidence="1 2" key="1">
    <citation type="journal article" date="2015" name="Nature">
        <title>rRNA introns, odd ribosomes, and small enigmatic genomes across a large radiation of phyla.</title>
        <authorList>
            <person name="Brown C.T."/>
            <person name="Hug L.A."/>
            <person name="Thomas B.C."/>
            <person name="Sharon I."/>
            <person name="Castelle C.J."/>
            <person name="Singh A."/>
            <person name="Wilkins M.J."/>
            <person name="Williams K.H."/>
            <person name="Banfield J.F."/>
        </authorList>
    </citation>
    <scope>NUCLEOTIDE SEQUENCE [LARGE SCALE GENOMIC DNA]</scope>
</reference>
<dbReference type="STRING" id="1618671.UY67_C0004G0033"/>
<comment type="caution">
    <text evidence="1">The sequence shown here is derived from an EMBL/GenBank/DDBJ whole genome shotgun (WGS) entry which is preliminary data.</text>
</comment>
<accession>A0A0G1X1H3</accession>
<sequence>MTALETASRRRLPTEGPFVVESFKAAGLRALTVEEEKKIAQGGVSVEGMEQRGFDEVEERERESLRAFFGSDVDVPSVPGSVTMEQYEQWKEMGLELHYMPDMEMSENKNYPGWKKKPTSNINLFNAVKDKNSKLAADTLKLPGAWVVVDTREKPQYQNGNQMYANDPFKDAIEELRKQKVIGGTKAGSRFEISWDELHKPEVKRKLAEILGVAPDNLRLPRAIEWNFMGNAHYQKWGDTNTWEWFEDSYQGSRRLAGGYSALGGLSHVCWASPDYRNGNGGFRPLIVIPS</sequence>